<dbReference type="STRING" id="112234.SAMN05421768_104489"/>
<dbReference type="OrthoDB" id="7069376at2"/>
<reference evidence="1 4" key="2">
    <citation type="submission" date="2018-11" db="EMBL/GenBank/DDBJ databases">
        <title>Proposal to divide the Flavobacteriaceae and reorganize its genera based on Amino Acid Identity values calculated from whole genome sequences.</title>
        <authorList>
            <person name="Nicholson A.C."/>
            <person name="Gulvik C.A."/>
            <person name="Whitney A.M."/>
            <person name="Humrighouse B.W."/>
            <person name="Bell M."/>
            <person name="Holmes B."/>
            <person name="Steigerwalt A.G."/>
            <person name="Villarma A."/>
            <person name="Sheth M."/>
            <person name="Batra D."/>
            <person name="Pryor J."/>
            <person name="Bernardet J.-F."/>
            <person name="Hugo C."/>
            <person name="Kampfer P."/>
            <person name="Newman J."/>
            <person name="McQuiston J.R."/>
        </authorList>
    </citation>
    <scope>NUCLEOTIDE SEQUENCE [LARGE SCALE GENOMIC DNA]</scope>
    <source>
        <strain evidence="1 4">DSM 16927</strain>
    </source>
</reference>
<evidence type="ECO:0000313" key="4">
    <source>
        <dbReference type="Proteomes" id="UP000279541"/>
    </source>
</evidence>
<sequence length="335" mass="38589">MKVNTALVLLSLPLIIISCKKDEKQPVQNQNNVPSDSTKTVAKKEDEIDFKNFHIFNVSTMQRNELMDTFISVSDIYSDSQSVPADILKKQKELPFDKLSYLELDEQHKQKMLAGIHLTENDSLYLYNYGSNKLQKLPVRQLKAVAYLSPYTTEGEEIDAGSYMLGFQIDSQKSNEIFDKYANVVAYFGNKNPFVENKMKMIKWEKAGTDVQKKYFSGSKLRYGGTFQAKYDNMTYYVQDLLEEYGTQERKLLVINDQNEKIFEKTFSMDDGTEFNPLEKMENDEAHNYAQWTGHLFKGKAPVVFGFISPSFGCPVITFIDKEKTELSVNCDNRH</sequence>
<evidence type="ECO:0008006" key="5">
    <source>
        <dbReference type="Google" id="ProtNLM"/>
    </source>
</evidence>
<dbReference type="KEGG" id="cjt:EG359_00510"/>
<organism evidence="2 3">
    <name type="scientific">Chryseobacterium joostei</name>
    <dbReference type="NCBI Taxonomy" id="112234"/>
    <lineage>
        <taxon>Bacteria</taxon>
        <taxon>Pseudomonadati</taxon>
        <taxon>Bacteroidota</taxon>
        <taxon>Flavobacteriia</taxon>
        <taxon>Flavobacteriales</taxon>
        <taxon>Weeksellaceae</taxon>
        <taxon>Chryseobacterium group</taxon>
        <taxon>Chryseobacterium</taxon>
    </lineage>
</organism>
<name>A0A1N7IF76_9FLAO</name>
<keyword evidence="4" id="KW-1185">Reference proteome</keyword>
<accession>A0A1N7IF76</accession>
<dbReference type="Proteomes" id="UP000186106">
    <property type="component" value="Unassembled WGS sequence"/>
</dbReference>
<evidence type="ECO:0000313" key="2">
    <source>
        <dbReference type="EMBL" id="SIS35754.1"/>
    </source>
</evidence>
<evidence type="ECO:0000313" key="1">
    <source>
        <dbReference type="EMBL" id="AZA98182.1"/>
    </source>
</evidence>
<protein>
    <recommendedName>
        <fullName evidence="5">Oxidoreductase</fullName>
    </recommendedName>
</protein>
<dbReference type="EMBL" id="CP033926">
    <property type="protein sequence ID" value="AZA98182.1"/>
    <property type="molecule type" value="Genomic_DNA"/>
</dbReference>
<gene>
    <name evidence="1" type="ORF">EG359_00510</name>
    <name evidence="2" type="ORF">SAMN05421768_104489</name>
</gene>
<evidence type="ECO:0000313" key="3">
    <source>
        <dbReference type="Proteomes" id="UP000186106"/>
    </source>
</evidence>
<dbReference type="EMBL" id="FTNZ01000004">
    <property type="protein sequence ID" value="SIS35754.1"/>
    <property type="molecule type" value="Genomic_DNA"/>
</dbReference>
<dbReference type="PROSITE" id="PS51257">
    <property type="entry name" value="PROKAR_LIPOPROTEIN"/>
    <property type="match status" value="1"/>
</dbReference>
<dbReference type="Proteomes" id="UP000279541">
    <property type="component" value="Chromosome"/>
</dbReference>
<dbReference type="AlphaFoldDB" id="A0A1N7IF76"/>
<dbReference type="RefSeq" id="WP_076354292.1">
    <property type="nucleotide sequence ID" value="NZ_CP033926.1"/>
</dbReference>
<reference evidence="2 3" key="1">
    <citation type="submission" date="2017-01" db="EMBL/GenBank/DDBJ databases">
        <authorList>
            <person name="Mah S.A."/>
            <person name="Swanson W.J."/>
            <person name="Moy G.W."/>
            <person name="Vacquier V.D."/>
        </authorList>
    </citation>
    <scope>NUCLEOTIDE SEQUENCE [LARGE SCALE GENOMIC DNA]</scope>
    <source>
        <strain evidence="2 3">DSM 16927</strain>
    </source>
</reference>
<proteinExistence type="predicted"/>